<dbReference type="OrthoDB" id="48144at2759"/>
<feature type="region of interest" description="Disordered" evidence="3">
    <location>
        <begin position="361"/>
        <end position="435"/>
    </location>
</feature>
<evidence type="ECO:0000313" key="5">
    <source>
        <dbReference type="EMBL" id="EEC50016.1"/>
    </source>
</evidence>
<feature type="region of interest" description="Disordered" evidence="3">
    <location>
        <begin position="275"/>
        <end position="318"/>
    </location>
</feature>
<feature type="compositionally biased region" description="Low complexity" evidence="3">
    <location>
        <begin position="158"/>
        <end position="168"/>
    </location>
</feature>
<evidence type="ECO:0000256" key="1">
    <source>
        <dbReference type="ARBA" id="ARBA00023117"/>
    </source>
</evidence>
<dbReference type="PANTHER" id="PTHR46136:SF1">
    <property type="entry name" value="TRANSCRIPTION FACTOR GTE11-RELATED"/>
    <property type="match status" value="1"/>
</dbReference>
<keyword evidence="6" id="KW-1185">Reference proteome</keyword>
<dbReference type="Proteomes" id="UP000000759">
    <property type="component" value="Chromosome 4"/>
</dbReference>
<dbReference type="STRING" id="556484.B7FUN5"/>
<dbReference type="HOGENOM" id="CLU_246815_0_0_1"/>
<feature type="region of interest" description="Disordered" evidence="3">
    <location>
        <begin position="217"/>
        <end position="243"/>
    </location>
</feature>
<dbReference type="PANTHER" id="PTHR46136">
    <property type="entry name" value="TRANSCRIPTION FACTOR GTE8"/>
    <property type="match status" value="1"/>
</dbReference>
<feature type="compositionally biased region" description="Acidic residues" evidence="3">
    <location>
        <begin position="426"/>
        <end position="435"/>
    </location>
</feature>
<dbReference type="eggNOG" id="KOG1474">
    <property type="taxonomic scope" value="Eukaryota"/>
</dbReference>
<dbReference type="GeneID" id="7198105"/>
<dbReference type="Gene3D" id="1.20.920.10">
    <property type="entry name" value="Bromodomain-like"/>
    <property type="match status" value="1"/>
</dbReference>
<dbReference type="KEGG" id="pti:PHATRDRAFT_44609"/>
<dbReference type="InParanoid" id="B7FUN5"/>
<evidence type="ECO:0000313" key="6">
    <source>
        <dbReference type="Proteomes" id="UP000000759"/>
    </source>
</evidence>
<protein>
    <recommendedName>
        <fullName evidence="4">Bromo domain-containing protein</fullName>
    </recommendedName>
</protein>
<dbReference type="SMART" id="SM00297">
    <property type="entry name" value="BROMO"/>
    <property type="match status" value="1"/>
</dbReference>
<feature type="compositionally biased region" description="Polar residues" evidence="3">
    <location>
        <begin position="141"/>
        <end position="154"/>
    </location>
</feature>
<feature type="compositionally biased region" description="Acidic residues" evidence="3">
    <location>
        <begin position="381"/>
        <end position="393"/>
    </location>
</feature>
<feature type="region of interest" description="Disordered" evidence="3">
    <location>
        <begin position="1498"/>
        <end position="1517"/>
    </location>
</feature>
<dbReference type="InterPro" id="IPR036427">
    <property type="entry name" value="Bromodomain-like_sf"/>
</dbReference>
<dbReference type="PaxDb" id="2850-Phatr44609"/>
<feature type="compositionally biased region" description="Acidic residues" evidence="3">
    <location>
        <begin position="364"/>
        <end position="374"/>
    </location>
</feature>
<feature type="compositionally biased region" description="Basic and acidic residues" evidence="3">
    <location>
        <begin position="227"/>
        <end position="243"/>
    </location>
</feature>
<dbReference type="InterPro" id="IPR052442">
    <property type="entry name" value="Env_Response_Regulator"/>
</dbReference>
<proteinExistence type="predicted"/>
<accession>B7FUN5</accession>
<reference evidence="5 6" key="1">
    <citation type="journal article" date="2008" name="Nature">
        <title>The Phaeodactylum genome reveals the evolutionary history of diatom genomes.</title>
        <authorList>
            <person name="Bowler C."/>
            <person name="Allen A.E."/>
            <person name="Badger J.H."/>
            <person name="Grimwood J."/>
            <person name="Jabbari K."/>
            <person name="Kuo A."/>
            <person name="Maheswari U."/>
            <person name="Martens C."/>
            <person name="Maumus F."/>
            <person name="Otillar R.P."/>
            <person name="Rayko E."/>
            <person name="Salamov A."/>
            <person name="Vandepoele K."/>
            <person name="Beszteri B."/>
            <person name="Gruber A."/>
            <person name="Heijde M."/>
            <person name="Katinka M."/>
            <person name="Mock T."/>
            <person name="Valentin K."/>
            <person name="Verret F."/>
            <person name="Berges J.A."/>
            <person name="Brownlee C."/>
            <person name="Cadoret J.P."/>
            <person name="Chiovitti A."/>
            <person name="Choi C.J."/>
            <person name="Coesel S."/>
            <person name="De Martino A."/>
            <person name="Detter J.C."/>
            <person name="Durkin C."/>
            <person name="Falciatore A."/>
            <person name="Fournet J."/>
            <person name="Haruta M."/>
            <person name="Huysman M.J."/>
            <person name="Jenkins B.D."/>
            <person name="Jiroutova K."/>
            <person name="Jorgensen R.E."/>
            <person name="Joubert Y."/>
            <person name="Kaplan A."/>
            <person name="Kroger N."/>
            <person name="Kroth P.G."/>
            <person name="La Roche J."/>
            <person name="Lindquist E."/>
            <person name="Lommer M."/>
            <person name="Martin-Jezequel V."/>
            <person name="Lopez P.J."/>
            <person name="Lucas S."/>
            <person name="Mangogna M."/>
            <person name="McGinnis K."/>
            <person name="Medlin L.K."/>
            <person name="Montsant A."/>
            <person name="Oudot-Le Secq M.P."/>
            <person name="Napoli C."/>
            <person name="Obornik M."/>
            <person name="Parker M.S."/>
            <person name="Petit J.L."/>
            <person name="Porcel B.M."/>
            <person name="Poulsen N."/>
            <person name="Robison M."/>
            <person name="Rychlewski L."/>
            <person name="Rynearson T.A."/>
            <person name="Schmutz J."/>
            <person name="Shapiro H."/>
            <person name="Siaut M."/>
            <person name="Stanley M."/>
            <person name="Sussman M.R."/>
            <person name="Taylor A.R."/>
            <person name="Vardi A."/>
            <person name="von Dassow P."/>
            <person name="Vyverman W."/>
            <person name="Willis A."/>
            <person name="Wyrwicz L.S."/>
            <person name="Rokhsar D.S."/>
            <person name="Weissenbach J."/>
            <person name="Armbrust E.V."/>
            <person name="Green B.R."/>
            <person name="Van de Peer Y."/>
            <person name="Grigoriev I.V."/>
        </authorList>
    </citation>
    <scope>NUCLEOTIDE SEQUENCE [LARGE SCALE GENOMIC DNA]</scope>
    <source>
        <strain evidence="5 6">CCAP 1055/1</strain>
    </source>
</reference>
<feature type="domain" description="Bromo" evidence="4">
    <location>
        <begin position="1067"/>
        <end position="1155"/>
    </location>
</feature>
<dbReference type="EMBL" id="CM000607">
    <property type="protein sequence ID" value="EEC50016.1"/>
    <property type="molecule type" value="Genomic_DNA"/>
</dbReference>
<dbReference type="SMR" id="B7FUN5"/>
<dbReference type="Pfam" id="PF00439">
    <property type="entry name" value="Bromodomain"/>
    <property type="match status" value="1"/>
</dbReference>
<dbReference type="PROSITE" id="PS50014">
    <property type="entry name" value="BROMODOMAIN_2"/>
    <property type="match status" value="1"/>
</dbReference>
<feature type="region of interest" description="Disordered" evidence="3">
    <location>
        <begin position="1206"/>
        <end position="1236"/>
    </location>
</feature>
<organism evidence="5 6">
    <name type="scientific">Phaeodactylum tricornutum (strain CCAP 1055/1)</name>
    <dbReference type="NCBI Taxonomy" id="556484"/>
    <lineage>
        <taxon>Eukaryota</taxon>
        <taxon>Sar</taxon>
        <taxon>Stramenopiles</taxon>
        <taxon>Ochrophyta</taxon>
        <taxon>Bacillariophyta</taxon>
        <taxon>Bacillariophyceae</taxon>
        <taxon>Bacillariophycidae</taxon>
        <taxon>Naviculales</taxon>
        <taxon>Phaeodactylaceae</taxon>
        <taxon>Phaeodactylum</taxon>
    </lineage>
</organism>
<evidence type="ECO:0000256" key="2">
    <source>
        <dbReference type="PROSITE-ProRule" id="PRU00035"/>
    </source>
</evidence>
<keyword evidence="1 2" id="KW-0103">Bromodomain</keyword>
<name>B7FUN5_PHATC</name>
<dbReference type="SUPFAM" id="SSF47370">
    <property type="entry name" value="Bromodomain"/>
    <property type="match status" value="1"/>
</dbReference>
<feature type="compositionally biased region" description="Basic and acidic residues" evidence="3">
    <location>
        <begin position="410"/>
        <end position="425"/>
    </location>
</feature>
<dbReference type="RefSeq" id="XP_002178351.1">
    <property type="nucleotide sequence ID" value="XM_002178315.1"/>
</dbReference>
<evidence type="ECO:0000259" key="4">
    <source>
        <dbReference type="PROSITE" id="PS50014"/>
    </source>
</evidence>
<dbReference type="InterPro" id="IPR001487">
    <property type="entry name" value="Bromodomain"/>
</dbReference>
<feature type="compositionally biased region" description="Basic and acidic residues" evidence="3">
    <location>
        <begin position="278"/>
        <end position="306"/>
    </location>
</feature>
<dbReference type="PRINTS" id="PR00503">
    <property type="entry name" value="BROMODOMAIN"/>
</dbReference>
<gene>
    <name evidence="5" type="ORF">PHATRDRAFT_44609</name>
</gene>
<evidence type="ECO:0000256" key="3">
    <source>
        <dbReference type="SAM" id="MobiDB-lite"/>
    </source>
</evidence>
<feature type="compositionally biased region" description="Acidic residues" evidence="3">
    <location>
        <begin position="1508"/>
        <end position="1517"/>
    </location>
</feature>
<reference evidence="6" key="2">
    <citation type="submission" date="2008-08" db="EMBL/GenBank/DDBJ databases">
        <authorList>
            <consortium name="Diatom Consortium"/>
            <person name="Grigoriev I."/>
            <person name="Grimwood J."/>
            <person name="Kuo A."/>
            <person name="Otillar R.P."/>
            <person name="Salamov A."/>
            <person name="Detter J.C."/>
            <person name="Lindquist E."/>
            <person name="Shapiro H."/>
            <person name="Lucas S."/>
            <person name="Glavina del Rio T."/>
            <person name="Pitluck S."/>
            <person name="Rokhsar D."/>
            <person name="Bowler C."/>
        </authorList>
    </citation>
    <scope>GENOME REANNOTATION</scope>
    <source>
        <strain evidence="6">CCAP 1055/1</strain>
    </source>
</reference>
<feature type="region of interest" description="Disordered" evidence="3">
    <location>
        <begin position="141"/>
        <end position="180"/>
    </location>
</feature>
<feature type="compositionally biased region" description="Basic residues" evidence="3">
    <location>
        <begin position="1215"/>
        <end position="1226"/>
    </location>
</feature>
<sequence>MPSEPEKEWTLEHHLVGSTLPRSVPIRVSGQHYAITEQNTTLQFFQPEDIPARKPALWRSITTGWEEHGVALALDNVASDMQDPVVLDISHNQRVLTDRIQSILLKEVLDEYLPDLIMVAALEEVTAQFLKQRMLEENETAITQSSASSKSNLPMSPPRYYSKPPSSYLTPPVFNDPAGKESSELPVAVQFTPNQLVARIKQGCAMVYALEQANNPPPSSINTSAMSERRSSSRIARKETQKVQDETDRTALWKIVPGGKVATFLHNRLYQKSVPASERTKSEVLDSTTYDERGKEKSSELMKQEPTEESNQAQIKSDDVVKILPKEITKVDEHQNSLNTLQLHAELPLLGAMRVDVDQKNDHAEDEEISEPADETYSPEADAEGDADEEDETGSYTKENLEDLQLENVHNAKDRREVTVDKNGDGEEETDGEGIEVIDAKNPYLQPTNSFVLEWLGRKTGKYLSNEDLQNSFPQLIVTASKKKKMKASQNEMGRMLQTLVTPLDRLVWRYTMASEIGMDNPEARLALETVVEEDPPDVMKWETSYFGRTQFTLRVLHNSVAEEVKVREANGLVEAEAEYKAKKTWDSHRYKGIHGGHTCWPSWTDGVANWYEEQKMHRKDEDKNDAQINKTSIKENTNDILLAQSIADLETEGRGSSRRAKRRGVEGGGVFYGTQSNMTQKQLMDTLLRLVSQNSFQTAASLLSAVPEESSDPMRRIRTALGRVLWKRNQVARISVKTAWTDLSIWKTLQSGPLLSIADSAYSNNANVSTCSLETNLTSSDFELIEYVRRLHQIELGLRSLVIKHLTEIPLAIIATAADERPGTMEAMDDADFEGSGGVQWQSTGHSFLTKRIFRPSETQNTNDLTPCYWFTVHDFAPSIASGPEDEQAPSSERAVIGNAKDCNTVERRMRFRASLESSGPNGDLPAMNLLLTEAQVLAGLKAAEIESNQKGAALLRENPFSNEIGAKITLLSSNNQEEACSFNAAIAGHNSIVGANGQMLHTVLMLPDKGSSRQEAFWATLEASSRGMWSCKITGDPYTYFIQQFDYHSGSAAFEECRAIVNYIRRHPKTAAFQEPVDPVALGVPEYFSVVKKPMDISTLSNNLEEGKYSNIPPATAIGRTPVARMLNGPFRKDVERIFNNAMLFNPPDDWIHQSAATAKKAALKKIEQATKVAEEKAAGTSRQKKSIYIDYDSDVDMYVDESDQDEDFGGLRKSRKRKAVSRPKAKEDASSRAVEAPIRLQKMVSESLGLRGPLANLPISTDPLTFSLPADWTCKSGAVVTVTDAGIVETEERELSEELGELITLHKQTEAAEVLNLRRSTRGHLYEEDEQNGTREMNLTQFEYLTRSSWFNIDDGASLGPLRNRLEVELSCERLHEEYFAREYDKRRKQIVSTAEDGNRFGHYTEGSFPPYLGHLVPMRSPDSDTEMLWEIRPAYIAPALRWVIRGLVNSQHLAALEPLTTDSMNSGVVLANHIYYLDPSTKACEVLNLKEIQRRKRADHGGDQEESEDEIELSEYDKLRAERVARNADRLKALGLA</sequence>